<name>A0ABQ8IXT9_DERPT</name>
<feature type="region of interest" description="Disordered" evidence="1">
    <location>
        <begin position="108"/>
        <end position="128"/>
    </location>
</feature>
<proteinExistence type="predicted"/>
<organism evidence="2 3">
    <name type="scientific">Dermatophagoides pteronyssinus</name>
    <name type="common">European house dust mite</name>
    <dbReference type="NCBI Taxonomy" id="6956"/>
    <lineage>
        <taxon>Eukaryota</taxon>
        <taxon>Metazoa</taxon>
        <taxon>Ecdysozoa</taxon>
        <taxon>Arthropoda</taxon>
        <taxon>Chelicerata</taxon>
        <taxon>Arachnida</taxon>
        <taxon>Acari</taxon>
        <taxon>Acariformes</taxon>
        <taxon>Sarcoptiformes</taxon>
        <taxon>Astigmata</taxon>
        <taxon>Psoroptidia</taxon>
        <taxon>Analgoidea</taxon>
        <taxon>Pyroglyphidae</taxon>
        <taxon>Dermatophagoidinae</taxon>
        <taxon>Dermatophagoides</taxon>
    </lineage>
</organism>
<dbReference type="EMBL" id="NJHN03000099">
    <property type="protein sequence ID" value="KAH9415119.1"/>
    <property type="molecule type" value="Genomic_DNA"/>
</dbReference>
<dbReference type="Proteomes" id="UP000887458">
    <property type="component" value="Unassembled WGS sequence"/>
</dbReference>
<evidence type="ECO:0000313" key="3">
    <source>
        <dbReference type="Proteomes" id="UP000887458"/>
    </source>
</evidence>
<reference evidence="2 3" key="1">
    <citation type="journal article" date="2018" name="J. Allergy Clin. Immunol.">
        <title>High-quality assembly of Dermatophagoides pteronyssinus genome and transcriptome reveals a wide range of novel allergens.</title>
        <authorList>
            <person name="Liu X.Y."/>
            <person name="Yang K.Y."/>
            <person name="Wang M.Q."/>
            <person name="Kwok J.S."/>
            <person name="Zeng X."/>
            <person name="Yang Z."/>
            <person name="Xiao X.J."/>
            <person name="Lau C.P."/>
            <person name="Li Y."/>
            <person name="Huang Z.M."/>
            <person name="Ba J.G."/>
            <person name="Yim A.K."/>
            <person name="Ouyang C.Y."/>
            <person name="Ngai S.M."/>
            <person name="Chan T.F."/>
            <person name="Leung E.L."/>
            <person name="Liu L."/>
            <person name="Liu Z.G."/>
            <person name="Tsui S.K."/>
        </authorList>
    </citation>
    <scope>NUCLEOTIDE SEQUENCE [LARGE SCALE GENOMIC DNA]</scope>
    <source>
        <strain evidence="2">Derp</strain>
    </source>
</reference>
<gene>
    <name evidence="2" type="ORF">DERP_006208</name>
</gene>
<evidence type="ECO:0000256" key="1">
    <source>
        <dbReference type="SAM" id="MobiDB-lite"/>
    </source>
</evidence>
<accession>A0ABQ8IXT9</accession>
<feature type="compositionally biased region" description="Low complexity" evidence="1">
    <location>
        <begin position="108"/>
        <end position="120"/>
    </location>
</feature>
<reference evidence="2 3" key="2">
    <citation type="journal article" date="2022" name="Mol. Biol. Evol.">
        <title>Comparative Genomics Reveals Insights into the Divergent Evolution of Astigmatic Mites and Household Pest Adaptations.</title>
        <authorList>
            <person name="Xiong Q."/>
            <person name="Wan A.T."/>
            <person name="Liu X."/>
            <person name="Fung C.S."/>
            <person name="Xiao X."/>
            <person name="Malainual N."/>
            <person name="Hou J."/>
            <person name="Wang L."/>
            <person name="Wang M."/>
            <person name="Yang K.Y."/>
            <person name="Cui Y."/>
            <person name="Leung E.L."/>
            <person name="Nong W."/>
            <person name="Shin S.K."/>
            <person name="Au S.W."/>
            <person name="Jeong K.Y."/>
            <person name="Chew F.T."/>
            <person name="Hui J.H."/>
            <person name="Leung T.F."/>
            <person name="Tungtrongchitr A."/>
            <person name="Zhong N."/>
            <person name="Liu Z."/>
            <person name="Tsui S.K."/>
        </authorList>
    </citation>
    <scope>NUCLEOTIDE SEQUENCE [LARGE SCALE GENOMIC DNA]</scope>
    <source>
        <strain evidence="2">Derp</strain>
    </source>
</reference>
<sequence>MYSHHMFFKIINRSKLSTTIFKGTFILSCDVQRKRQPNEQLYCMAIPNKSIVESSSTLLSLLVSLLLLVSGTIASCFGSSSIELSGPFSSFIELSGHSSSSFIIELSGHSSSSSSSSSSIEDSDSSSEDEDDVVGCLRFCVFFLFLPPPSSFLELSQQSIYLDNVSSDMSTYDDNVKEFESIDNYLRKNNKIYNDEDINN</sequence>
<keyword evidence="3" id="KW-1185">Reference proteome</keyword>
<protein>
    <submittedName>
        <fullName evidence="2">Uncharacterized protein</fullName>
    </submittedName>
</protein>
<evidence type="ECO:0000313" key="2">
    <source>
        <dbReference type="EMBL" id="KAH9415119.1"/>
    </source>
</evidence>
<comment type="caution">
    <text evidence="2">The sequence shown here is derived from an EMBL/GenBank/DDBJ whole genome shotgun (WGS) entry which is preliminary data.</text>
</comment>